<dbReference type="AlphaFoldDB" id="A0AAU9UFT4"/>
<evidence type="ECO:0000313" key="1">
    <source>
        <dbReference type="EMBL" id="CAH2095660.1"/>
    </source>
</evidence>
<dbReference type="Proteomes" id="UP001153954">
    <property type="component" value="Unassembled WGS sequence"/>
</dbReference>
<name>A0AAU9UFT4_EUPED</name>
<accession>A0AAU9UFT4</accession>
<keyword evidence="2" id="KW-1185">Reference proteome</keyword>
<gene>
    <name evidence="1" type="ORF">EEDITHA_LOCUS11087</name>
</gene>
<reference evidence="1" key="1">
    <citation type="submission" date="2022-03" db="EMBL/GenBank/DDBJ databases">
        <authorList>
            <person name="Tunstrom K."/>
        </authorList>
    </citation>
    <scope>NUCLEOTIDE SEQUENCE</scope>
</reference>
<proteinExistence type="predicted"/>
<sequence length="79" mass="8957">MVKLSELTDDPDFFNIAKTEIETEISNLMKIIDQVSQMRVQASLVTSDMMLTIDSRTWQDISALIGLTKTDLSDAEFKE</sequence>
<evidence type="ECO:0000313" key="2">
    <source>
        <dbReference type="Proteomes" id="UP001153954"/>
    </source>
</evidence>
<comment type="caution">
    <text evidence="1">The sequence shown here is derived from an EMBL/GenBank/DDBJ whole genome shotgun (WGS) entry which is preliminary data.</text>
</comment>
<protein>
    <submittedName>
        <fullName evidence="1">Uncharacterized protein</fullName>
    </submittedName>
</protein>
<organism evidence="1 2">
    <name type="scientific">Euphydryas editha</name>
    <name type="common">Edith's checkerspot</name>
    <dbReference type="NCBI Taxonomy" id="104508"/>
    <lineage>
        <taxon>Eukaryota</taxon>
        <taxon>Metazoa</taxon>
        <taxon>Ecdysozoa</taxon>
        <taxon>Arthropoda</taxon>
        <taxon>Hexapoda</taxon>
        <taxon>Insecta</taxon>
        <taxon>Pterygota</taxon>
        <taxon>Neoptera</taxon>
        <taxon>Endopterygota</taxon>
        <taxon>Lepidoptera</taxon>
        <taxon>Glossata</taxon>
        <taxon>Ditrysia</taxon>
        <taxon>Papilionoidea</taxon>
        <taxon>Nymphalidae</taxon>
        <taxon>Nymphalinae</taxon>
        <taxon>Euphydryas</taxon>
    </lineage>
</organism>
<dbReference type="EMBL" id="CAKOGL010000015">
    <property type="protein sequence ID" value="CAH2095660.1"/>
    <property type="molecule type" value="Genomic_DNA"/>
</dbReference>